<dbReference type="RefSeq" id="XP_002949497.1">
    <property type="nucleotide sequence ID" value="XM_002949451.1"/>
</dbReference>
<dbReference type="Pfam" id="PF03762">
    <property type="entry name" value="VOMI"/>
    <property type="match status" value="1"/>
</dbReference>
<dbReference type="InParanoid" id="D8TSM8"/>
<evidence type="ECO:0000313" key="2">
    <source>
        <dbReference type="Proteomes" id="UP000001058"/>
    </source>
</evidence>
<dbReference type="InterPro" id="IPR005515">
    <property type="entry name" value="VOMI"/>
</dbReference>
<dbReference type="Proteomes" id="UP000001058">
    <property type="component" value="Unassembled WGS sequence"/>
</dbReference>
<dbReference type="GO" id="GO:0005615">
    <property type="term" value="C:extracellular space"/>
    <property type="evidence" value="ECO:0007669"/>
    <property type="project" value="TreeGrafter"/>
</dbReference>
<evidence type="ECO:0000313" key="1">
    <source>
        <dbReference type="EMBL" id="EFJ49516.1"/>
    </source>
</evidence>
<dbReference type="KEGG" id="vcn:VOLCADRAFT_59455"/>
<proteinExistence type="predicted"/>
<accession>D8TSM8</accession>
<protein>
    <submittedName>
        <fullName evidence="1">Uncharacterized protein</fullName>
    </submittedName>
</protein>
<dbReference type="Gene3D" id="2.100.10.20">
    <property type="entry name" value="Vitelline membrane outer layer protein I (VOMI)"/>
    <property type="match status" value="1"/>
</dbReference>
<dbReference type="PANTHER" id="PTHR18841">
    <property type="entry name" value="VITELLINE MEMBRANE OUTER LAYER PROTEIN I-RELATED"/>
    <property type="match status" value="1"/>
</dbReference>
<dbReference type="EMBL" id="GL378335">
    <property type="protein sequence ID" value="EFJ49516.1"/>
    <property type="molecule type" value="Genomic_DNA"/>
</dbReference>
<dbReference type="SUPFAM" id="SSF51092">
    <property type="entry name" value="Vitelline membrane outer protein-I (VMO-I)"/>
    <property type="match status" value="1"/>
</dbReference>
<reference evidence="1 2" key="1">
    <citation type="journal article" date="2010" name="Science">
        <title>Genomic analysis of organismal complexity in the multicellular green alga Volvox carteri.</title>
        <authorList>
            <person name="Prochnik S.E."/>
            <person name="Umen J."/>
            <person name="Nedelcu A.M."/>
            <person name="Hallmann A."/>
            <person name="Miller S.M."/>
            <person name="Nishii I."/>
            <person name="Ferris P."/>
            <person name="Kuo A."/>
            <person name="Mitros T."/>
            <person name="Fritz-Laylin L.K."/>
            <person name="Hellsten U."/>
            <person name="Chapman J."/>
            <person name="Simakov O."/>
            <person name="Rensing S.A."/>
            <person name="Terry A."/>
            <person name="Pangilinan J."/>
            <person name="Kapitonov V."/>
            <person name="Jurka J."/>
            <person name="Salamov A."/>
            <person name="Shapiro H."/>
            <person name="Schmutz J."/>
            <person name="Grimwood J."/>
            <person name="Lindquist E."/>
            <person name="Lucas S."/>
            <person name="Grigoriev I.V."/>
            <person name="Schmitt R."/>
            <person name="Kirk D."/>
            <person name="Rokhsar D.S."/>
        </authorList>
    </citation>
    <scope>NUCLEOTIDE SEQUENCE [LARGE SCALE GENOMIC DNA]</scope>
    <source>
        <strain evidence="2">f. Nagariensis / Eve</strain>
    </source>
</reference>
<dbReference type="OrthoDB" id="533786at2759"/>
<organism evidence="2">
    <name type="scientific">Volvox carteri f. nagariensis</name>
    <dbReference type="NCBI Taxonomy" id="3068"/>
    <lineage>
        <taxon>Eukaryota</taxon>
        <taxon>Viridiplantae</taxon>
        <taxon>Chlorophyta</taxon>
        <taxon>core chlorophytes</taxon>
        <taxon>Chlorophyceae</taxon>
        <taxon>CS clade</taxon>
        <taxon>Chlamydomonadales</taxon>
        <taxon>Volvocaceae</taxon>
        <taxon>Volvox</taxon>
    </lineage>
</organism>
<gene>
    <name evidence="1" type="ORF">VOLCADRAFT_59455</name>
</gene>
<dbReference type="InterPro" id="IPR036706">
    <property type="entry name" value="VOMI_sf"/>
</dbReference>
<dbReference type="AlphaFoldDB" id="D8TSM8"/>
<sequence length="95" mass="10105">MRGYQLQIEGSCGWCDDTALNGLRLRCEEGNMLSIQDGNWGGWSGVSECASGYLTAARLKLEGQQGGGDDTAANSIQFRCSNGQDLWAGEAPWGG</sequence>
<name>D8TSM8_VOLCA</name>
<dbReference type="PANTHER" id="PTHR18841:SF0">
    <property type="entry name" value="VITELLINE MEMBRANE OUTER LAYER 1 HOMOLOG A-RELATED"/>
    <property type="match status" value="1"/>
</dbReference>
<keyword evidence="2" id="KW-1185">Reference proteome</keyword>
<dbReference type="GeneID" id="9618549"/>